<evidence type="ECO:0000313" key="2">
    <source>
        <dbReference type="EMBL" id="ATW28984.1"/>
    </source>
</evidence>
<dbReference type="Pfam" id="PF13380">
    <property type="entry name" value="CoA_binding_2"/>
    <property type="match status" value="1"/>
</dbReference>
<organism evidence="2 3">
    <name type="scientific">Formimonas warabiya</name>
    <dbReference type="NCBI Taxonomy" id="1761012"/>
    <lineage>
        <taxon>Bacteria</taxon>
        <taxon>Bacillati</taxon>
        <taxon>Bacillota</taxon>
        <taxon>Clostridia</taxon>
        <taxon>Eubacteriales</taxon>
        <taxon>Peptococcaceae</taxon>
        <taxon>Candidatus Formimonas</taxon>
    </lineage>
</organism>
<dbReference type="SUPFAM" id="SSF51735">
    <property type="entry name" value="NAD(P)-binding Rossmann-fold domains"/>
    <property type="match status" value="1"/>
</dbReference>
<dbReference type="EMBL" id="CP017634">
    <property type="protein sequence ID" value="ATW28984.1"/>
    <property type="molecule type" value="Genomic_DNA"/>
</dbReference>
<accession>A0A3G1L2W9</accession>
<name>A0A3G1L2W9_FORW1</name>
<evidence type="ECO:0000259" key="1">
    <source>
        <dbReference type="Pfam" id="PF13380"/>
    </source>
</evidence>
<evidence type="ECO:0000313" key="3">
    <source>
        <dbReference type="Proteomes" id="UP000323521"/>
    </source>
</evidence>
<reference evidence="2 3" key="1">
    <citation type="submission" date="2016-10" db="EMBL/GenBank/DDBJ databases">
        <title>Complete Genome Sequence of Peptococcaceae strain DCMF.</title>
        <authorList>
            <person name="Edwards R.J."/>
            <person name="Holland S.I."/>
            <person name="Deshpande N.P."/>
            <person name="Wong Y.K."/>
            <person name="Ertan H."/>
            <person name="Manefield M."/>
            <person name="Russell T.L."/>
            <person name="Lee M.J."/>
        </authorList>
    </citation>
    <scope>NUCLEOTIDE SEQUENCE [LARGE SCALE GENOMIC DNA]</scope>
    <source>
        <strain evidence="2 3">DCMF</strain>
    </source>
</reference>
<proteinExistence type="predicted"/>
<dbReference type="Proteomes" id="UP000323521">
    <property type="component" value="Chromosome"/>
</dbReference>
<dbReference type="AlphaFoldDB" id="A0A3G1L2W9"/>
<feature type="domain" description="CoA-binding" evidence="1">
    <location>
        <begin position="4"/>
        <end position="78"/>
    </location>
</feature>
<dbReference type="InterPro" id="IPR036291">
    <property type="entry name" value="NAD(P)-bd_dom_sf"/>
</dbReference>
<dbReference type="Gene3D" id="3.40.50.720">
    <property type="entry name" value="NAD(P)-binding Rossmann-like Domain"/>
    <property type="match status" value="1"/>
</dbReference>
<sequence>MKDYDGETCYASLSNLPEKVGGVLITVAPEKTEKIVKEAKELGIDNIWIQQRSESEKAISYGKENGLNLIHHECILMYANPVGFPHSIHRTIWKIIGKLIK</sequence>
<keyword evidence="3" id="KW-1185">Reference proteome</keyword>
<dbReference type="KEGG" id="fwa:DCMF_28825"/>
<dbReference type="InterPro" id="IPR003781">
    <property type="entry name" value="CoA-bd"/>
</dbReference>
<gene>
    <name evidence="2" type="ORF">DCMF_28825</name>
</gene>
<protein>
    <submittedName>
        <fullName evidence="2">CoA-binding protein</fullName>
    </submittedName>
</protein>